<dbReference type="STRING" id="1798475.A2837_01700"/>
<evidence type="ECO:0000313" key="1">
    <source>
        <dbReference type="EMBL" id="OGG41904.1"/>
    </source>
</evidence>
<reference evidence="1 2" key="1">
    <citation type="journal article" date="2016" name="Nat. Commun.">
        <title>Thousands of microbial genomes shed light on interconnected biogeochemical processes in an aquifer system.</title>
        <authorList>
            <person name="Anantharaman K."/>
            <person name="Brown C.T."/>
            <person name="Hug L.A."/>
            <person name="Sharon I."/>
            <person name="Castelle C.J."/>
            <person name="Probst A.J."/>
            <person name="Thomas B.C."/>
            <person name="Singh A."/>
            <person name="Wilkins M.J."/>
            <person name="Karaoz U."/>
            <person name="Brodie E.L."/>
            <person name="Williams K.H."/>
            <person name="Hubbard S.S."/>
            <person name="Banfield J.F."/>
        </authorList>
    </citation>
    <scope>NUCLEOTIDE SEQUENCE [LARGE SCALE GENOMIC DNA]</scope>
</reference>
<dbReference type="EMBL" id="MFKO01000002">
    <property type="protein sequence ID" value="OGG41904.1"/>
    <property type="molecule type" value="Genomic_DNA"/>
</dbReference>
<dbReference type="AlphaFoldDB" id="A0A1F6BY69"/>
<dbReference type="Proteomes" id="UP000176322">
    <property type="component" value="Unassembled WGS sequence"/>
</dbReference>
<protein>
    <submittedName>
        <fullName evidence="1">Uncharacterized protein</fullName>
    </submittedName>
</protein>
<proteinExistence type="predicted"/>
<gene>
    <name evidence="1" type="ORF">A2837_01700</name>
</gene>
<sequence length="108" mass="12200">MSRFVLHHAPHFDAEGHPASESVCYSFSNTEQHERLTMASRCYELMADKLPTIGDTPFMISFADHELSAHFSSTKWPSIITSIDGQSLTLSKLSMSELEALQQRLRDL</sequence>
<organism evidence="1 2">
    <name type="scientific">Candidatus Kaiserbacteria bacterium RIFCSPHIGHO2_01_FULL_46_22</name>
    <dbReference type="NCBI Taxonomy" id="1798475"/>
    <lineage>
        <taxon>Bacteria</taxon>
        <taxon>Candidatus Kaiseribacteriota</taxon>
    </lineage>
</organism>
<evidence type="ECO:0000313" key="2">
    <source>
        <dbReference type="Proteomes" id="UP000176322"/>
    </source>
</evidence>
<accession>A0A1F6BY69</accession>
<comment type="caution">
    <text evidence="1">The sequence shown here is derived from an EMBL/GenBank/DDBJ whole genome shotgun (WGS) entry which is preliminary data.</text>
</comment>
<name>A0A1F6BY69_9BACT</name>